<dbReference type="AlphaFoldDB" id="A0AAV3P0E3"/>
<dbReference type="GO" id="GO:0042254">
    <property type="term" value="P:ribosome biogenesis"/>
    <property type="evidence" value="ECO:0007669"/>
    <property type="project" value="TreeGrafter"/>
</dbReference>
<dbReference type="InterPro" id="IPR015943">
    <property type="entry name" value="WD40/YVTN_repeat-like_dom_sf"/>
</dbReference>
<dbReference type="PANTHER" id="PTHR45903:SF1">
    <property type="entry name" value="GLUTAMATE-RICH WD REPEAT-CONTAINING PROTEIN 1"/>
    <property type="match status" value="1"/>
</dbReference>
<dbReference type="EMBL" id="BAABME010046260">
    <property type="protein sequence ID" value="GAA0145147.1"/>
    <property type="molecule type" value="Genomic_DNA"/>
</dbReference>
<gene>
    <name evidence="5" type="ORF">LIER_44068</name>
</gene>
<sequence length="217" mass="23775">MEESEVGYDSLHRFSLGSPCLSFDIVRDDLGLVRSTFPHTVFCVAGTQATEASSNFIGIFKLSNILGKTSDANAEASDTDSDSSQVPSLQLCKVFHKGVVNRIRAMSQYPHICASWADTGYVQVWDLSSHLNALAESTDTVCNDAIAASNQDPLVKFKHEDEGYALDWSSIEPGRLVSGDSKNFIHLWEPTGATWNIDSNPFVWHTASVEDLQVSTI</sequence>
<keyword evidence="2" id="KW-0853">WD repeat</keyword>
<evidence type="ECO:0000256" key="2">
    <source>
        <dbReference type="ARBA" id="ARBA00022574"/>
    </source>
</evidence>
<evidence type="ECO:0000256" key="1">
    <source>
        <dbReference type="ARBA" id="ARBA00009341"/>
    </source>
</evidence>
<evidence type="ECO:0000313" key="5">
    <source>
        <dbReference type="EMBL" id="GAA0145147.1"/>
    </source>
</evidence>
<reference evidence="5 6" key="1">
    <citation type="submission" date="2024-01" db="EMBL/GenBank/DDBJ databases">
        <title>The complete chloroplast genome sequence of Lithospermum erythrorhizon: insights into the phylogenetic relationship among Boraginaceae species and the maternal lineages of purple gromwells.</title>
        <authorList>
            <person name="Okada T."/>
            <person name="Watanabe K."/>
        </authorList>
    </citation>
    <scope>NUCLEOTIDE SEQUENCE [LARGE SCALE GENOMIC DNA]</scope>
</reference>
<dbReference type="Gene3D" id="2.130.10.10">
    <property type="entry name" value="YVTN repeat-like/Quinoprotein amine dehydrogenase"/>
    <property type="match status" value="1"/>
</dbReference>
<accession>A0AAV3P0E3</accession>
<dbReference type="PANTHER" id="PTHR45903">
    <property type="entry name" value="GLUTAMATE-RICH WD REPEAT-CONTAINING PROTEIN 1"/>
    <property type="match status" value="1"/>
</dbReference>
<dbReference type="GO" id="GO:0005730">
    <property type="term" value="C:nucleolus"/>
    <property type="evidence" value="ECO:0007669"/>
    <property type="project" value="TreeGrafter"/>
</dbReference>
<dbReference type="InterPro" id="IPR051972">
    <property type="entry name" value="Glutamate-rich_WD_repeat"/>
</dbReference>
<evidence type="ECO:0000256" key="3">
    <source>
        <dbReference type="ARBA" id="ARBA00022737"/>
    </source>
</evidence>
<protein>
    <recommendedName>
        <fullName evidence="4">Histone-binding protein RBBP4-like N-terminal domain-containing protein</fullName>
    </recommendedName>
</protein>
<keyword evidence="3" id="KW-0677">Repeat</keyword>
<organism evidence="5 6">
    <name type="scientific">Lithospermum erythrorhizon</name>
    <name type="common">Purple gromwell</name>
    <name type="synonym">Lithospermum officinale var. erythrorhizon</name>
    <dbReference type="NCBI Taxonomy" id="34254"/>
    <lineage>
        <taxon>Eukaryota</taxon>
        <taxon>Viridiplantae</taxon>
        <taxon>Streptophyta</taxon>
        <taxon>Embryophyta</taxon>
        <taxon>Tracheophyta</taxon>
        <taxon>Spermatophyta</taxon>
        <taxon>Magnoliopsida</taxon>
        <taxon>eudicotyledons</taxon>
        <taxon>Gunneridae</taxon>
        <taxon>Pentapetalae</taxon>
        <taxon>asterids</taxon>
        <taxon>lamiids</taxon>
        <taxon>Boraginales</taxon>
        <taxon>Boraginaceae</taxon>
        <taxon>Boraginoideae</taxon>
        <taxon>Lithospermeae</taxon>
        <taxon>Lithospermum</taxon>
    </lineage>
</organism>
<proteinExistence type="inferred from homology"/>
<keyword evidence="6" id="KW-1185">Reference proteome</keyword>
<comment type="similarity">
    <text evidence="1">Belongs to the WD repeat RBAP46/RBAP48/MSI1 family.</text>
</comment>
<comment type="caution">
    <text evidence="5">The sequence shown here is derived from an EMBL/GenBank/DDBJ whole genome shotgun (WGS) entry which is preliminary data.</text>
</comment>
<name>A0AAV3P0E3_LITER</name>
<dbReference type="Pfam" id="PF12265">
    <property type="entry name" value="CAF1C_H4-bd"/>
    <property type="match status" value="1"/>
</dbReference>
<dbReference type="InterPro" id="IPR022052">
    <property type="entry name" value="Histone-bd_RBBP4-like_N"/>
</dbReference>
<dbReference type="SUPFAM" id="SSF50978">
    <property type="entry name" value="WD40 repeat-like"/>
    <property type="match status" value="1"/>
</dbReference>
<evidence type="ECO:0000259" key="4">
    <source>
        <dbReference type="Pfam" id="PF12265"/>
    </source>
</evidence>
<feature type="domain" description="Histone-binding protein RBBP4-like N-terminal" evidence="4">
    <location>
        <begin position="8"/>
        <end position="65"/>
    </location>
</feature>
<dbReference type="Proteomes" id="UP001454036">
    <property type="component" value="Unassembled WGS sequence"/>
</dbReference>
<dbReference type="SMART" id="SM00320">
    <property type="entry name" value="WD40"/>
    <property type="match status" value="2"/>
</dbReference>
<dbReference type="InterPro" id="IPR001680">
    <property type="entry name" value="WD40_rpt"/>
</dbReference>
<evidence type="ECO:0000313" key="6">
    <source>
        <dbReference type="Proteomes" id="UP001454036"/>
    </source>
</evidence>
<dbReference type="InterPro" id="IPR036322">
    <property type="entry name" value="WD40_repeat_dom_sf"/>
</dbReference>